<dbReference type="AlphaFoldDB" id="A0A090QCT2"/>
<evidence type="ECO:0000313" key="2">
    <source>
        <dbReference type="Proteomes" id="UP000029226"/>
    </source>
</evidence>
<comment type="caution">
    <text evidence="1">The sequence shown here is derived from an EMBL/GenBank/DDBJ whole genome shotgun (WGS) entry which is preliminary data.</text>
</comment>
<dbReference type="Proteomes" id="UP000029226">
    <property type="component" value="Unassembled WGS sequence"/>
</dbReference>
<dbReference type="EMBL" id="BBMM01000002">
    <property type="protein sequence ID" value="GAK99573.1"/>
    <property type="molecule type" value="Genomic_DNA"/>
</dbReference>
<name>A0A090QCT2_NONUL</name>
<evidence type="ECO:0000313" key="1">
    <source>
        <dbReference type="EMBL" id="GAK99573.1"/>
    </source>
</evidence>
<proteinExistence type="predicted"/>
<gene>
    <name evidence="1" type="ORF">JCM19314_3618</name>
</gene>
<reference evidence="1 2" key="1">
    <citation type="journal article" date="2014" name="Genome Announc.">
        <title>Draft Genome Sequences of Marine Flavobacterium Nonlabens Strains NR17, NR24, NR27, NR32, NR33, and Ara13.</title>
        <authorList>
            <person name="Nakanishi M."/>
            <person name="Meirelles P."/>
            <person name="Suzuki R."/>
            <person name="Takatani N."/>
            <person name="Mino S."/>
            <person name="Suda W."/>
            <person name="Oshima K."/>
            <person name="Hattori M."/>
            <person name="Ohkuma M."/>
            <person name="Hosokawa M."/>
            <person name="Miyashita K."/>
            <person name="Thompson F.L."/>
            <person name="Niwa A."/>
            <person name="Sawabe T."/>
            <person name="Sawabe T."/>
        </authorList>
    </citation>
    <scope>NUCLEOTIDE SEQUENCE [LARGE SCALE GENOMIC DNA]</scope>
    <source>
        <strain evidence="2">JCM19314</strain>
    </source>
</reference>
<organism evidence="1 2">
    <name type="scientific">Nonlabens ulvanivorans</name>
    <name type="common">Persicivirga ulvanivorans</name>
    <dbReference type="NCBI Taxonomy" id="906888"/>
    <lineage>
        <taxon>Bacteria</taxon>
        <taxon>Pseudomonadati</taxon>
        <taxon>Bacteroidota</taxon>
        <taxon>Flavobacteriia</taxon>
        <taxon>Flavobacteriales</taxon>
        <taxon>Flavobacteriaceae</taxon>
        <taxon>Nonlabens</taxon>
    </lineage>
</organism>
<sequence>MQELEVSFNKPAGTNDLDARFSPTEGLVICKNQDNDGNSAPIIQTLELTIADTREDLFTNAIMPDWE</sequence>
<accession>A0A090QCT2</accession>
<protein>
    <submittedName>
        <fullName evidence="1">Uncharacterized protein</fullName>
    </submittedName>
</protein>